<keyword evidence="2" id="KW-1185">Reference proteome</keyword>
<accession>A0A1Y2AGW3</accession>
<dbReference type="AlphaFoldDB" id="A0A1Y2AGW3"/>
<evidence type="ECO:0000313" key="1">
    <source>
        <dbReference type="EMBL" id="ORY21694.1"/>
    </source>
</evidence>
<sequence length="156" mass="17290">MHSNFAALQQLASCADDYPDLHLDKHILLCNDNGTGIGPKKAEWHSTIRALQNLLGPEQASEVVRTLAGILYLTTLPTDRSRAAEDGTLEITVSCLGLSTEVVQSYFYERKIGNDKMLAYPAQVQTSRDNLICHLNSKIFQVSWNDKCVPLRSLGD</sequence>
<dbReference type="EMBL" id="MCFC01000106">
    <property type="protein sequence ID" value="ORY21694.1"/>
    <property type="molecule type" value="Genomic_DNA"/>
</dbReference>
<dbReference type="InParanoid" id="A0A1Y2AGW3"/>
<proteinExistence type="predicted"/>
<organism evidence="1 2">
    <name type="scientific">Naematelia encephala</name>
    <dbReference type="NCBI Taxonomy" id="71784"/>
    <lineage>
        <taxon>Eukaryota</taxon>
        <taxon>Fungi</taxon>
        <taxon>Dikarya</taxon>
        <taxon>Basidiomycota</taxon>
        <taxon>Agaricomycotina</taxon>
        <taxon>Tremellomycetes</taxon>
        <taxon>Tremellales</taxon>
        <taxon>Naemateliaceae</taxon>
        <taxon>Naematelia</taxon>
    </lineage>
</organism>
<gene>
    <name evidence="1" type="ORF">BCR39DRAFT_52281</name>
</gene>
<protein>
    <submittedName>
        <fullName evidence="1">Uncharacterized protein</fullName>
    </submittedName>
</protein>
<reference evidence="1 2" key="1">
    <citation type="submission" date="2016-07" db="EMBL/GenBank/DDBJ databases">
        <title>Pervasive Adenine N6-methylation of Active Genes in Fungi.</title>
        <authorList>
            <consortium name="DOE Joint Genome Institute"/>
            <person name="Mondo S.J."/>
            <person name="Dannebaum R.O."/>
            <person name="Kuo R.C."/>
            <person name="Labutti K."/>
            <person name="Haridas S."/>
            <person name="Kuo A."/>
            <person name="Salamov A."/>
            <person name="Ahrendt S.R."/>
            <person name="Lipzen A."/>
            <person name="Sullivan W."/>
            <person name="Andreopoulos W.B."/>
            <person name="Clum A."/>
            <person name="Lindquist E."/>
            <person name="Daum C."/>
            <person name="Ramamoorthy G.K."/>
            <person name="Gryganskyi A."/>
            <person name="Culley D."/>
            <person name="Magnuson J.K."/>
            <person name="James T.Y."/>
            <person name="O'Malley M.A."/>
            <person name="Stajich J.E."/>
            <person name="Spatafora J.W."/>
            <person name="Visel A."/>
            <person name="Grigoriev I.V."/>
        </authorList>
    </citation>
    <scope>NUCLEOTIDE SEQUENCE [LARGE SCALE GENOMIC DNA]</scope>
    <source>
        <strain evidence="1 2">68-887.2</strain>
    </source>
</reference>
<evidence type="ECO:0000313" key="2">
    <source>
        <dbReference type="Proteomes" id="UP000193986"/>
    </source>
</evidence>
<name>A0A1Y2AGW3_9TREE</name>
<comment type="caution">
    <text evidence="1">The sequence shown here is derived from an EMBL/GenBank/DDBJ whole genome shotgun (WGS) entry which is preliminary data.</text>
</comment>
<dbReference type="Proteomes" id="UP000193986">
    <property type="component" value="Unassembled WGS sequence"/>
</dbReference>